<evidence type="ECO:0000313" key="1">
    <source>
        <dbReference type="EMBL" id="UQZ81628.1"/>
    </source>
</evidence>
<dbReference type="Gene3D" id="3.40.50.300">
    <property type="entry name" value="P-loop containing nucleotide triphosphate hydrolases"/>
    <property type="match status" value="1"/>
</dbReference>
<dbReference type="RefSeq" id="WP_249863855.1">
    <property type="nucleotide sequence ID" value="NZ_CP027059.1"/>
</dbReference>
<dbReference type="PANTHER" id="PTHR13696:SF52">
    <property type="entry name" value="PARA FAMILY PROTEIN CT_582"/>
    <property type="match status" value="1"/>
</dbReference>
<accession>A0ABY4RJ82</accession>
<reference evidence="1" key="1">
    <citation type="submission" date="2018-02" db="EMBL/GenBank/DDBJ databases">
        <authorList>
            <person name="Kim S.-K."/>
            <person name="Jung H.-I."/>
            <person name="Lee S.-W."/>
        </authorList>
    </citation>
    <scope>NUCLEOTIDE SEQUENCE</scope>
    <source>
        <strain evidence="1">SK3146</strain>
    </source>
</reference>
<dbReference type="Proteomes" id="UP001057134">
    <property type="component" value="Chromosome"/>
</dbReference>
<gene>
    <name evidence="1" type="ORF">SK3146_00784</name>
</gene>
<dbReference type="EMBL" id="CP027059">
    <property type="protein sequence ID" value="UQZ81628.1"/>
    <property type="molecule type" value="Genomic_DNA"/>
</dbReference>
<sequence>MSKMKLVLLDDDAYFIEMVTAYVRTSEYSAAFTVSAFTTREHGFAYIEQASEAFILLAHERFMPLPERVFEKRHGCLMIVTDLPAAADIVEYPVLCKYQPLNRLLSHVVSHYNEFTASRLLKGNRSAQVISVYSAAGGSGKTMTAMHLARELSLTGRKVFYLNMEELPTVAWIEREEEPDKSGFSRMLYYGKNDPKLQAAKVDQYKRKHGTMGFDYFPGNHEPLELAEMSSKDVEALVQSVLASGAYDFVLLDLDTSLHPRVVASLQLSHQVLWLTLDEYVHWNKMKGRLQQLYSMPWGPDWMHKVSLVVNKFSGTLSNESSGLPVAVSGYLPYIPEWKSYGRADAILVRGAFSESLAALPMFRSMVSEETGHAVV</sequence>
<protein>
    <submittedName>
        <fullName evidence="1">CobQ/CobB/MinD/ParA nucleotide binding domain protein</fullName>
    </submittedName>
</protein>
<dbReference type="PANTHER" id="PTHR13696">
    <property type="entry name" value="P-LOOP CONTAINING NUCLEOSIDE TRIPHOSPHATE HYDROLASE"/>
    <property type="match status" value="1"/>
</dbReference>
<reference evidence="1" key="2">
    <citation type="journal article" date="2021" name="J Anim Sci Technol">
        <title>Complete genome sequence of Paenibacillus konkukensis sp. nov. SK3146 as a potential probiotic strain.</title>
        <authorList>
            <person name="Jung H.I."/>
            <person name="Park S."/>
            <person name="Niu K.M."/>
            <person name="Lee S.W."/>
            <person name="Kothari D."/>
            <person name="Yi K.J."/>
            <person name="Kim S.K."/>
        </authorList>
    </citation>
    <scope>NUCLEOTIDE SEQUENCE</scope>
    <source>
        <strain evidence="1">SK3146</strain>
    </source>
</reference>
<keyword evidence="2" id="KW-1185">Reference proteome</keyword>
<organism evidence="1 2">
    <name type="scientific">Paenibacillus konkukensis</name>
    <dbReference type="NCBI Taxonomy" id="2020716"/>
    <lineage>
        <taxon>Bacteria</taxon>
        <taxon>Bacillati</taxon>
        <taxon>Bacillota</taxon>
        <taxon>Bacilli</taxon>
        <taxon>Bacillales</taxon>
        <taxon>Paenibacillaceae</taxon>
        <taxon>Paenibacillus</taxon>
    </lineage>
</organism>
<dbReference type="InterPro" id="IPR027417">
    <property type="entry name" value="P-loop_NTPase"/>
</dbReference>
<proteinExistence type="predicted"/>
<dbReference type="Gene3D" id="3.40.50.10850">
    <property type="entry name" value="Ntrc-like two-domain protein"/>
    <property type="match status" value="1"/>
</dbReference>
<name>A0ABY4RJ82_9BACL</name>
<dbReference type="InterPro" id="IPR050678">
    <property type="entry name" value="DNA_Partitioning_ATPase"/>
</dbReference>
<evidence type="ECO:0000313" key="2">
    <source>
        <dbReference type="Proteomes" id="UP001057134"/>
    </source>
</evidence>
<dbReference type="SUPFAM" id="SSF52540">
    <property type="entry name" value="P-loop containing nucleoside triphosphate hydrolases"/>
    <property type="match status" value="1"/>
</dbReference>